<evidence type="ECO:0000256" key="4">
    <source>
        <dbReference type="ARBA" id="ARBA00022692"/>
    </source>
</evidence>
<keyword evidence="6 8" id="KW-0472">Membrane</keyword>
<feature type="transmembrane region" description="Helical" evidence="8">
    <location>
        <begin position="204"/>
        <end position="228"/>
    </location>
</feature>
<evidence type="ECO:0000256" key="1">
    <source>
        <dbReference type="ARBA" id="ARBA00004429"/>
    </source>
</evidence>
<name>A0A844AAY9_RHIFR</name>
<dbReference type="InterPro" id="IPR010656">
    <property type="entry name" value="DctM"/>
</dbReference>
<evidence type="ECO:0000256" key="3">
    <source>
        <dbReference type="ARBA" id="ARBA00022519"/>
    </source>
</evidence>
<keyword evidence="2" id="KW-1003">Cell membrane</keyword>
<evidence type="ECO:0000256" key="2">
    <source>
        <dbReference type="ARBA" id="ARBA00022475"/>
    </source>
</evidence>
<evidence type="ECO:0000256" key="7">
    <source>
        <dbReference type="RuleBase" id="RU369079"/>
    </source>
</evidence>
<proteinExistence type="predicted"/>
<dbReference type="Pfam" id="PF06808">
    <property type="entry name" value="DctM"/>
    <property type="match status" value="1"/>
</dbReference>
<feature type="transmembrane region" description="Helical" evidence="8">
    <location>
        <begin position="6"/>
        <end position="32"/>
    </location>
</feature>
<evidence type="ECO:0000256" key="6">
    <source>
        <dbReference type="ARBA" id="ARBA00023136"/>
    </source>
</evidence>
<evidence type="ECO:0000256" key="5">
    <source>
        <dbReference type="ARBA" id="ARBA00022989"/>
    </source>
</evidence>
<evidence type="ECO:0000259" key="9">
    <source>
        <dbReference type="Pfam" id="PF06808"/>
    </source>
</evidence>
<dbReference type="Proteomes" id="UP000466694">
    <property type="component" value="Unassembled WGS sequence"/>
</dbReference>
<feature type="transmembrane region" description="Helical" evidence="8">
    <location>
        <begin position="264"/>
        <end position="294"/>
    </location>
</feature>
<keyword evidence="3 7" id="KW-0997">Cell inner membrane</keyword>
<protein>
    <submittedName>
        <fullName evidence="10">TRAP transporter large permease subunit</fullName>
    </submittedName>
</protein>
<keyword evidence="5 8" id="KW-1133">Transmembrane helix</keyword>
<dbReference type="PANTHER" id="PTHR33362">
    <property type="entry name" value="SIALIC ACID TRAP TRANSPORTER PERMEASE PROTEIN SIAT-RELATED"/>
    <property type="match status" value="1"/>
</dbReference>
<feature type="transmembrane region" description="Helical" evidence="8">
    <location>
        <begin position="234"/>
        <end position="252"/>
    </location>
</feature>
<feature type="transmembrane region" description="Helical" evidence="8">
    <location>
        <begin position="52"/>
        <end position="76"/>
    </location>
</feature>
<dbReference type="GeneID" id="48976872"/>
<dbReference type="PIRSF" id="PIRSF006066">
    <property type="entry name" value="HI0050"/>
    <property type="match status" value="1"/>
</dbReference>
<evidence type="ECO:0000256" key="8">
    <source>
        <dbReference type="SAM" id="Phobius"/>
    </source>
</evidence>
<comment type="function">
    <text evidence="7">Part of the tripartite ATP-independent periplasmic (TRAP) transport system.</text>
</comment>
<comment type="subcellular location">
    <subcellularLocation>
        <location evidence="1 7">Cell inner membrane</location>
        <topology evidence="1 7">Multi-pass membrane protein</topology>
    </subcellularLocation>
</comment>
<gene>
    <name evidence="10" type="ORF">GHK48_14745</name>
</gene>
<dbReference type="EMBL" id="WISZ01000114">
    <property type="protein sequence ID" value="MQX09501.1"/>
    <property type="molecule type" value="Genomic_DNA"/>
</dbReference>
<feature type="transmembrane region" description="Helical" evidence="8">
    <location>
        <begin position="129"/>
        <end position="148"/>
    </location>
</feature>
<organism evidence="10 11">
    <name type="scientific">Rhizobium fredii</name>
    <name type="common">Sinorhizobium fredii</name>
    <dbReference type="NCBI Taxonomy" id="380"/>
    <lineage>
        <taxon>Bacteria</taxon>
        <taxon>Pseudomonadati</taxon>
        <taxon>Pseudomonadota</taxon>
        <taxon>Alphaproteobacteria</taxon>
        <taxon>Hyphomicrobiales</taxon>
        <taxon>Rhizobiaceae</taxon>
        <taxon>Sinorhizobium/Ensifer group</taxon>
        <taxon>Sinorhizobium</taxon>
    </lineage>
</organism>
<evidence type="ECO:0000313" key="11">
    <source>
        <dbReference type="Proteomes" id="UP000466694"/>
    </source>
</evidence>
<keyword evidence="7" id="KW-0813">Transport</keyword>
<sequence length="468" mass="49652">MLLLVGSFLVLMVIGVPVAISMAVASVLYLVFYNVAPDIIAAQRMIAGVESFPLLAVPFFILAGNLMNSAGVTGRIYSFAVALVGWMKGGLAQVNIIGSVIFSGMSGTALADAAGIGTIEIKAMKDHGYPVETAVGVTAASATLGPIFPPSLPFVIYGMMANVSIGALFMAGIVPGVVMTVLMMLTVAVFAYRRGWGSDTPFEIKRLLSASLEVVVVLAVPVAIYLLMSAGLSMNIAVGLALLALLALDWYFDFSAVMALMTPVILIGGMTMGWFTPTEAAVAAVLWSLFLGLVRYRTMTMSTLARATFDTIETTASVLFIVTAASIFAWLLTVSQAAQLLSGAILTITDNKWVFLILVNLLMLFVGCFLDTIAAITILVPILLPLTAQFGIDPVHFGLIMTLNLMIGLLHPPLGMVLFVLSRVAKLSVERTTMAILPWLLPLFIALILITFVPAITLWLPGAVGLIR</sequence>
<dbReference type="RefSeq" id="WP_037392312.1">
    <property type="nucleotide sequence ID" value="NZ_BJNI01000010.1"/>
</dbReference>
<feature type="transmembrane region" description="Helical" evidence="8">
    <location>
        <begin position="168"/>
        <end position="192"/>
    </location>
</feature>
<dbReference type="InterPro" id="IPR004681">
    <property type="entry name" value="TRAP_DctM"/>
</dbReference>
<dbReference type="AlphaFoldDB" id="A0A844AAY9"/>
<feature type="transmembrane region" description="Helical" evidence="8">
    <location>
        <begin position="96"/>
        <end position="117"/>
    </location>
</feature>
<reference evidence="10 11" key="1">
    <citation type="journal article" date="2013" name="Genome Biol.">
        <title>Comparative genomics of the core and accessory genomes of 48 Sinorhizobium strains comprising five genospecies.</title>
        <authorList>
            <person name="Sugawara M."/>
            <person name="Epstein B."/>
            <person name="Badgley B.D."/>
            <person name="Unno T."/>
            <person name="Xu L."/>
            <person name="Reese J."/>
            <person name="Gyaneshwar P."/>
            <person name="Denny R."/>
            <person name="Mudge J."/>
            <person name="Bharti A.K."/>
            <person name="Farmer A.D."/>
            <person name="May G.D."/>
            <person name="Woodward J.E."/>
            <person name="Medigue C."/>
            <person name="Vallenet D."/>
            <person name="Lajus A."/>
            <person name="Rouy Z."/>
            <person name="Martinez-Vaz B."/>
            <person name="Tiffin P."/>
            <person name="Young N.D."/>
            <person name="Sadowsky M.J."/>
        </authorList>
    </citation>
    <scope>NUCLEOTIDE SEQUENCE [LARGE SCALE GENOMIC DNA]</scope>
    <source>
        <strain evidence="10 11">USDA205</strain>
    </source>
</reference>
<feature type="transmembrane region" description="Helical" evidence="8">
    <location>
        <begin position="314"/>
        <end position="332"/>
    </location>
</feature>
<dbReference type="GO" id="GO:0005886">
    <property type="term" value="C:plasma membrane"/>
    <property type="evidence" value="ECO:0007669"/>
    <property type="project" value="UniProtKB-SubCell"/>
</dbReference>
<dbReference type="GO" id="GO:0022857">
    <property type="term" value="F:transmembrane transporter activity"/>
    <property type="evidence" value="ECO:0007669"/>
    <property type="project" value="UniProtKB-UniRule"/>
</dbReference>
<feature type="domain" description="TRAP C4-dicarboxylate transport system permease DctM subunit" evidence="9">
    <location>
        <begin position="5"/>
        <end position="456"/>
    </location>
</feature>
<feature type="transmembrane region" description="Helical" evidence="8">
    <location>
        <begin position="396"/>
        <end position="421"/>
    </location>
</feature>
<accession>A0A844AAY9</accession>
<feature type="transmembrane region" description="Helical" evidence="8">
    <location>
        <begin position="353"/>
        <end position="384"/>
    </location>
</feature>
<dbReference type="PANTHER" id="PTHR33362:SF3">
    <property type="entry name" value="SIALIC ACID TRAP TRANSPORTER PERMEASE PROTEIN SIAT"/>
    <property type="match status" value="1"/>
</dbReference>
<feature type="transmembrane region" description="Helical" evidence="8">
    <location>
        <begin position="433"/>
        <end position="460"/>
    </location>
</feature>
<keyword evidence="4 8" id="KW-0812">Transmembrane</keyword>
<comment type="caution">
    <text evidence="10">The sequence shown here is derived from an EMBL/GenBank/DDBJ whole genome shotgun (WGS) entry which is preliminary data.</text>
</comment>
<evidence type="ECO:0000313" key="10">
    <source>
        <dbReference type="EMBL" id="MQX09501.1"/>
    </source>
</evidence>